<evidence type="ECO:0000313" key="2">
    <source>
        <dbReference type="Proteomes" id="UP000268093"/>
    </source>
</evidence>
<dbReference type="EMBL" id="RBNI01002515">
    <property type="protein sequence ID" value="RUP49221.1"/>
    <property type="molecule type" value="Genomic_DNA"/>
</dbReference>
<comment type="caution">
    <text evidence="1">The sequence shown here is derived from an EMBL/GenBank/DDBJ whole genome shotgun (WGS) entry which is preliminary data.</text>
</comment>
<sequence length="312" mass="34722">MFGYDIIPMNRGEDLMGISGHSHDLWGLSAIGIKQHCCPSEKVITSAICQHCRHTASVRVANKATSSVPLVFPTKKFLSPLALQRFDIFKCARLPLHSWQTPFETSSSSIGDQFWNSCNSLEQSVVQESQISPSCFIYSDILLSICVCFEEEDIVPSTHKAGGTKLSYIDIFYSSDLWTARKNAIFSNFKPWPDTTVCILLPSSARMASFSPIPRNLRVRCLDMPMFVEWDRRCCFDVRIGSNHAAAGCVIVSNGCIACVLGNHGVLYKEWGYKSKHGTTAQPLQPAVGQKHLARILKVLQNKSRDPDCQTV</sequence>
<dbReference type="Proteomes" id="UP000268093">
    <property type="component" value="Unassembled WGS sequence"/>
</dbReference>
<reference evidence="1 2" key="1">
    <citation type="journal article" date="2018" name="New Phytol.">
        <title>Phylogenomics of Endogonaceae and evolution of mycorrhizas within Mucoromycota.</title>
        <authorList>
            <person name="Chang Y."/>
            <person name="Desiro A."/>
            <person name="Na H."/>
            <person name="Sandor L."/>
            <person name="Lipzen A."/>
            <person name="Clum A."/>
            <person name="Barry K."/>
            <person name="Grigoriev I.V."/>
            <person name="Martin F.M."/>
            <person name="Stajich J.E."/>
            <person name="Smith M.E."/>
            <person name="Bonito G."/>
            <person name="Spatafora J.W."/>
        </authorList>
    </citation>
    <scope>NUCLEOTIDE SEQUENCE [LARGE SCALE GENOMIC DNA]</scope>
    <source>
        <strain evidence="1 2">GMNB39</strain>
    </source>
</reference>
<name>A0A433DEF9_9FUNG</name>
<gene>
    <name evidence="1" type="ORF">BC936DRAFT_143039</name>
</gene>
<protein>
    <submittedName>
        <fullName evidence="1">Uncharacterized protein</fullName>
    </submittedName>
</protein>
<proteinExistence type="predicted"/>
<organism evidence="1 2">
    <name type="scientific">Jimgerdemannia flammicorona</name>
    <dbReference type="NCBI Taxonomy" id="994334"/>
    <lineage>
        <taxon>Eukaryota</taxon>
        <taxon>Fungi</taxon>
        <taxon>Fungi incertae sedis</taxon>
        <taxon>Mucoromycota</taxon>
        <taxon>Mucoromycotina</taxon>
        <taxon>Endogonomycetes</taxon>
        <taxon>Endogonales</taxon>
        <taxon>Endogonaceae</taxon>
        <taxon>Jimgerdemannia</taxon>
    </lineage>
</organism>
<keyword evidence="2" id="KW-1185">Reference proteome</keyword>
<accession>A0A433DEF9</accession>
<dbReference type="AlphaFoldDB" id="A0A433DEF9"/>
<evidence type="ECO:0000313" key="1">
    <source>
        <dbReference type="EMBL" id="RUP49221.1"/>
    </source>
</evidence>